<name>A0A091BCU5_9GAMM</name>
<organism evidence="2 3">
    <name type="scientific">Arenimonas composti TR7-09 = DSM 18010</name>
    <dbReference type="NCBI Taxonomy" id="1121013"/>
    <lineage>
        <taxon>Bacteria</taxon>
        <taxon>Pseudomonadati</taxon>
        <taxon>Pseudomonadota</taxon>
        <taxon>Gammaproteobacteria</taxon>
        <taxon>Lysobacterales</taxon>
        <taxon>Lysobacteraceae</taxon>
        <taxon>Arenimonas</taxon>
    </lineage>
</organism>
<reference evidence="2 3" key="1">
    <citation type="submission" date="2013-09" db="EMBL/GenBank/DDBJ databases">
        <title>Genome sequencing of Arenimonas composti.</title>
        <authorList>
            <person name="Chen F."/>
            <person name="Wang G."/>
        </authorList>
    </citation>
    <scope>NUCLEOTIDE SEQUENCE [LARGE SCALE GENOMIC DNA]</scope>
    <source>
        <strain evidence="2 3">TR7-09</strain>
    </source>
</reference>
<evidence type="ECO:0008006" key="4">
    <source>
        <dbReference type="Google" id="ProtNLM"/>
    </source>
</evidence>
<proteinExistence type="predicted"/>
<feature type="chain" id="PRO_5001869598" description="YfiR family protein" evidence="1">
    <location>
        <begin position="30"/>
        <end position="198"/>
    </location>
</feature>
<dbReference type="eggNOG" id="ENOG5032YBM">
    <property type="taxonomic scope" value="Bacteria"/>
</dbReference>
<sequence>MVKRGRADLRWLLLALAAIAATTPGPAPAEVAAPAAVPAAGGDRQATEAAVKAAFVFKFGEYVEWPPEHFPAADTPLRIGVFANDEVAGELERIVAGRTMAGHPVQVYRLQRGDRVDDLQLLYVGARGEEGDGLLAAAGDGVLTVTDAPGAVPRGSVINFVVVDARVRFDVALRTAEQRHLRISSRLLAVARNVSGRR</sequence>
<keyword evidence="3" id="KW-1185">Reference proteome</keyword>
<dbReference type="EMBL" id="AWXU01000020">
    <property type="protein sequence ID" value="KFN50463.1"/>
    <property type="molecule type" value="Genomic_DNA"/>
</dbReference>
<comment type="caution">
    <text evidence="2">The sequence shown here is derived from an EMBL/GenBank/DDBJ whole genome shotgun (WGS) entry which is preliminary data.</text>
</comment>
<evidence type="ECO:0000313" key="2">
    <source>
        <dbReference type="EMBL" id="KFN50463.1"/>
    </source>
</evidence>
<accession>A0A091BCU5</accession>
<keyword evidence="1" id="KW-0732">Signal</keyword>
<dbReference type="STRING" id="1121013.GCA_000426365_00838"/>
<protein>
    <recommendedName>
        <fullName evidence="4">YfiR family protein</fullName>
    </recommendedName>
</protein>
<evidence type="ECO:0000313" key="3">
    <source>
        <dbReference type="Proteomes" id="UP000029391"/>
    </source>
</evidence>
<feature type="signal peptide" evidence="1">
    <location>
        <begin position="1"/>
        <end position="29"/>
    </location>
</feature>
<dbReference type="Pfam" id="PF13689">
    <property type="entry name" value="DUF4154"/>
    <property type="match status" value="1"/>
</dbReference>
<evidence type="ECO:0000256" key="1">
    <source>
        <dbReference type="SAM" id="SignalP"/>
    </source>
</evidence>
<gene>
    <name evidence="2" type="ORF">P873_07310</name>
</gene>
<dbReference type="AlphaFoldDB" id="A0A091BCU5"/>
<dbReference type="InterPro" id="IPR025293">
    <property type="entry name" value="YfiR/HmsC-like"/>
</dbReference>
<dbReference type="Proteomes" id="UP000029391">
    <property type="component" value="Unassembled WGS sequence"/>
</dbReference>